<name>A0A5C5ZE15_9BACT</name>
<evidence type="ECO:0000313" key="2">
    <source>
        <dbReference type="EMBL" id="TWT85584.1"/>
    </source>
</evidence>
<dbReference type="EMBL" id="SJPO01000001">
    <property type="protein sequence ID" value="TWT85584.1"/>
    <property type="molecule type" value="Genomic_DNA"/>
</dbReference>
<dbReference type="Proteomes" id="UP000318478">
    <property type="component" value="Unassembled WGS sequence"/>
</dbReference>
<comment type="caution">
    <text evidence="2">The sequence shown here is derived from an EMBL/GenBank/DDBJ whole genome shotgun (WGS) entry which is preliminary data.</text>
</comment>
<dbReference type="OrthoDB" id="291901at2"/>
<protein>
    <submittedName>
        <fullName evidence="2">Uncharacterized protein</fullName>
    </submittedName>
</protein>
<dbReference type="AlphaFoldDB" id="A0A5C5ZE15"/>
<dbReference type="RefSeq" id="WP_146583841.1">
    <property type="nucleotide sequence ID" value="NZ_SJPO01000001.1"/>
</dbReference>
<sequence>MPETSSHPNPLQEFVDSRDQPLRLDRAASVLRGVKLLGLQSRNQREYREDALRRAMTLYEGARVNVNHPAGDPLAPRDYRDRLGVIRGVELRTGEGLFGSLHFNPKHPLAEQLAWDAEHAPHNVGLSHNVLARTSRHDGRTVVESIEHVQSVDLVADPASTAGLFEHQSPAAPGDTNAELEQQVAELTQAVERAEHSARVYRLLAEHGLRPSTGAGKEGVSGGAAVSEAFIAALHATRDPAALEQLVVDRARLLDEATRESFGPMTLSREQPLLGESAPEPVSTGDFVRAITRSK</sequence>
<accession>A0A5C5ZE15</accession>
<organism evidence="2 3">
    <name type="scientific">Posidoniimonas polymericola</name>
    <dbReference type="NCBI Taxonomy" id="2528002"/>
    <lineage>
        <taxon>Bacteria</taxon>
        <taxon>Pseudomonadati</taxon>
        <taxon>Planctomycetota</taxon>
        <taxon>Planctomycetia</taxon>
        <taxon>Pirellulales</taxon>
        <taxon>Lacipirellulaceae</taxon>
        <taxon>Posidoniimonas</taxon>
    </lineage>
</organism>
<evidence type="ECO:0000313" key="3">
    <source>
        <dbReference type="Proteomes" id="UP000318478"/>
    </source>
</evidence>
<keyword evidence="3" id="KW-1185">Reference proteome</keyword>
<gene>
    <name evidence="2" type="ORF">Pla123a_03910</name>
</gene>
<feature type="region of interest" description="Disordered" evidence="1">
    <location>
        <begin position="266"/>
        <end position="285"/>
    </location>
</feature>
<proteinExistence type="predicted"/>
<evidence type="ECO:0000256" key="1">
    <source>
        <dbReference type="SAM" id="MobiDB-lite"/>
    </source>
</evidence>
<reference evidence="2 3" key="1">
    <citation type="submission" date="2019-02" db="EMBL/GenBank/DDBJ databases">
        <title>Deep-cultivation of Planctomycetes and their phenomic and genomic characterization uncovers novel biology.</title>
        <authorList>
            <person name="Wiegand S."/>
            <person name="Jogler M."/>
            <person name="Boedeker C."/>
            <person name="Pinto D."/>
            <person name="Vollmers J."/>
            <person name="Rivas-Marin E."/>
            <person name="Kohn T."/>
            <person name="Peeters S.H."/>
            <person name="Heuer A."/>
            <person name="Rast P."/>
            <person name="Oberbeckmann S."/>
            <person name="Bunk B."/>
            <person name="Jeske O."/>
            <person name="Meyerdierks A."/>
            <person name="Storesund J.E."/>
            <person name="Kallscheuer N."/>
            <person name="Luecker S."/>
            <person name="Lage O.M."/>
            <person name="Pohl T."/>
            <person name="Merkel B.J."/>
            <person name="Hornburger P."/>
            <person name="Mueller R.-W."/>
            <person name="Bruemmer F."/>
            <person name="Labrenz M."/>
            <person name="Spormann A.M."/>
            <person name="Op Den Camp H."/>
            <person name="Overmann J."/>
            <person name="Amann R."/>
            <person name="Jetten M.S.M."/>
            <person name="Mascher T."/>
            <person name="Medema M.H."/>
            <person name="Devos D.P."/>
            <person name="Kaster A.-K."/>
            <person name="Ovreas L."/>
            <person name="Rohde M."/>
            <person name="Galperin M.Y."/>
            <person name="Jogler C."/>
        </authorList>
    </citation>
    <scope>NUCLEOTIDE SEQUENCE [LARGE SCALE GENOMIC DNA]</scope>
    <source>
        <strain evidence="2 3">Pla123a</strain>
    </source>
</reference>